<sequence length="131" mass="15106">MLNETELIEDYISQSTDLNDLAKILWLLLSDSFSVWEDGSLLRTRQLVERVKGLRIEIHVNEHPPPHFHVQTGNMEATFAIDDCSLLTGKLNPGSYRLVKWWHLRAKDKLITIWNQTRPTGCSVGGYRFKA</sequence>
<dbReference type="AlphaFoldDB" id="A0A1X0XLD9"/>
<dbReference type="EMBL" id="NAAD01000035">
    <property type="protein sequence ID" value="ORJ53700.1"/>
    <property type="molecule type" value="Genomic_DNA"/>
</dbReference>
<proteinExistence type="predicted"/>
<name>A0A1X0XLD9_9BACT</name>
<gene>
    <name evidence="1" type="ORF">B5V00_16215</name>
</gene>
<dbReference type="STRING" id="1969733.B5V00_16215"/>
<evidence type="ECO:0000313" key="2">
    <source>
        <dbReference type="Proteomes" id="UP000193136"/>
    </source>
</evidence>
<dbReference type="OrthoDB" id="122670at2"/>
<evidence type="ECO:0000313" key="1">
    <source>
        <dbReference type="EMBL" id="ORJ53700.1"/>
    </source>
</evidence>
<keyword evidence="2" id="KW-1185">Reference proteome</keyword>
<evidence type="ECO:0008006" key="3">
    <source>
        <dbReference type="Google" id="ProtNLM"/>
    </source>
</evidence>
<dbReference type="Proteomes" id="UP000193136">
    <property type="component" value="Unassembled WGS sequence"/>
</dbReference>
<reference evidence="1 2" key="1">
    <citation type="submission" date="2017-03" db="EMBL/GenBank/DDBJ databases">
        <title>Genome sequence of Geothermobacter sp. EPR-M, Deep-Sea Iron Reducer.</title>
        <authorList>
            <person name="Tully B."/>
            <person name="Savalia P."/>
            <person name="Abuyen K."/>
            <person name="Baughan C."/>
            <person name="Romero E."/>
            <person name="Ronkowski C."/>
            <person name="Torres B."/>
            <person name="Tremblay J."/>
            <person name="Trujillo A."/>
            <person name="Tyler M."/>
            <person name="Perez-Rodriguez I."/>
            <person name="Amend J."/>
        </authorList>
    </citation>
    <scope>NUCLEOTIDE SEQUENCE [LARGE SCALE GENOMIC DNA]</scope>
    <source>
        <strain evidence="1 2">EPR-M</strain>
    </source>
</reference>
<protein>
    <recommendedName>
        <fullName evidence="3">DUF4160 domain-containing protein</fullName>
    </recommendedName>
</protein>
<organism evidence="1 2">
    <name type="scientific">Geothermobacter hydrogeniphilus</name>
    <dbReference type="NCBI Taxonomy" id="1969733"/>
    <lineage>
        <taxon>Bacteria</taxon>
        <taxon>Pseudomonadati</taxon>
        <taxon>Thermodesulfobacteriota</taxon>
        <taxon>Desulfuromonadia</taxon>
        <taxon>Desulfuromonadales</taxon>
        <taxon>Geothermobacteraceae</taxon>
        <taxon>Geothermobacter</taxon>
    </lineage>
</organism>
<accession>A0A1X0XLD9</accession>
<comment type="caution">
    <text evidence="1">The sequence shown here is derived from an EMBL/GenBank/DDBJ whole genome shotgun (WGS) entry which is preliminary data.</text>
</comment>
<dbReference type="Pfam" id="PF13711">
    <property type="entry name" value="DUF4160"/>
    <property type="match status" value="1"/>
</dbReference>
<dbReference type="InterPro" id="IPR025427">
    <property type="entry name" value="DUF4160"/>
</dbReference>